<protein>
    <submittedName>
        <fullName evidence="1">Uncharacterized protein</fullName>
    </submittedName>
</protein>
<reference evidence="2" key="1">
    <citation type="submission" date="2017-03" db="EMBL/GenBank/DDBJ databases">
        <title>Phytopthora megakarya and P. palmivora, two closely related causual agents of cacao black pod achieved similar genome size and gene model numbers by different mechanisms.</title>
        <authorList>
            <person name="Ali S."/>
            <person name="Shao J."/>
            <person name="Larry D.J."/>
            <person name="Kronmiller B."/>
            <person name="Shen D."/>
            <person name="Strem M.D."/>
            <person name="Melnick R.L."/>
            <person name="Guiltinan M.J."/>
            <person name="Tyler B.M."/>
            <person name="Meinhardt L.W."/>
            <person name="Bailey B.A."/>
        </authorList>
    </citation>
    <scope>NUCLEOTIDE SEQUENCE [LARGE SCALE GENOMIC DNA]</scope>
    <source>
        <strain evidence="2">zdho120</strain>
    </source>
</reference>
<proteinExistence type="predicted"/>
<dbReference type="AlphaFoldDB" id="A0A225X0T3"/>
<evidence type="ECO:0000313" key="1">
    <source>
        <dbReference type="EMBL" id="OWZ23526.1"/>
    </source>
</evidence>
<gene>
    <name evidence="1" type="ORF">PHMEG_0001593</name>
</gene>
<name>A0A225X0T3_9STRA</name>
<keyword evidence="2" id="KW-1185">Reference proteome</keyword>
<accession>A0A225X0T3</accession>
<organism evidence="1 2">
    <name type="scientific">Phytophthora megakarya</name>
    <dbReference type="NCBI Taxonomy" id="4795"/>
    <lineage>
        <taxon>Eukaryota</taxon>
        <taxon>Sar</taxon>
        <taxon>Stramenopiles</taxon>
        <taxon>Oomycota</taxon>
        <taxon>Peronosporomycetes</taxon>
        <taxon>Peronosporales</taxon>
        <taxon>Peronosporaceae</taxon>
        <taxon>Phytophthora</taxon>
    </lineage>
</organism>
<dbReference type="EMBL" id="NBNE01000058">
    <property type="protein sequence ID" value="OWZ23526.1"/>
    <property type="molecule type" value="Genomic_DNA"/>
</dbReference>
<sequence>MLWRELTAAGWKARKPTGLCVEYTYVKPGISGRLDSTRKGEDFFVDVYIVTTSS</sequence>
<dbReference type="OrthoDB" id="128905at2759"/>
<comment type="caution">
    <text evidence="1">The sequence shown here is derived from an EMBL/GenBank/DDBJ whole genome shotgun (WGS) entry which is preliminary data.</text>
</comment>
<dbReference type="Proteomes" id="UP000198211">
    <property type="component" value="Unassembled WGS sequence"/>
</dbReference>
<evidence type="ECO:0000313" key="2">
    <source>
        <dbReference type="Proteomes" id="UP000198211"/>
    </source>
</evidence>